<dbReference type="Proteomes" id="UP001152622">
    <property type="component" value="Chromosome 3"/>
</dbReference>
<evidence type="ECO:0000313" key="9">
    <source>
        <dbReference type="Proteomes" id="UP001152622"/>
    </source>
</evidence>
<feature type="domain" description="CCHC-type" evidence="7">
    <location>
        <begin position="97"/>
        <end position="111"/>
    </location>
</feature>
<evidence type="ECO:0000256" key="6">
    <source>
        <dbReference type="SAM" id="Phobius"/>
    </source>
</evidence>
<feature type="transmembrane region" description="Helical" evidence="6">
    <location>
        <begin position="174"/>
        <end position="200"/>
    </location>
</feature>
<keyword evidence="5" id="KW-0479">Metal-binding</keyword>
<dbReference type="InterPro" id="IPR018499">
    <property type="entry name" value="Tetraspanin/Peripherin"/>
</dbReference>
<dbReference type="InterPro" id="IPR001878">
    <property type="entry name" value="Znf_CCHC"/>
</dbReference>
<reference evidence="8" key="1">
    <citation type="journal article" date="2023" name="Science">
        <title>Genome structures resolve the early diversification of teleost fishes.</title>
        <authorList>
            <person name="Parey E."/>
            <person name="Louis A."/>
            <person name="Montfort J."/>
            <person name="Bouchez O."/>
            <person name="Roques C."/>
            <person name="Iampietro C."/>
            <person name="Lluch J."/>
            <person name="Castinel A."/>
            <person name="Donnadieu C."/>
            <person name="Desvignes T."/>
            <person name="Floi Bucao C."/>
            <person name="Jouanno E."/>
            <person name="Wen M."/>
            <person name="Mejri S."/>
            <person name="Dirks R."/>
            <person name="Jansen H."/>
            <person name="Henkel C."/>
            <person name="Chen W.J."/>
            <person name="Zahm M."/>
            <person name="Cabau C."/>
            <person name="Klopp C."/>
            <person name="Thompson A.W."/>
            <person name="Robinson-Rechavi M."/>
            <person name="Braasch I."/>
            <person name="Lecointre G."/>
            <person name="Bobe J."/>
            <person name="Postlethwait J.H."/>
            <person name="Berthelot C."/>
            <person name="Roest Crollius H."/>
            <person name="Guiguen Y."/>
        </authorList>
    </citation>
    <scope>NUCLEOTIDE SEQUENCE</scope>
    <source>
        <strain evidence="8">WJC10195</strain>
    </source>
</reference>
<evidence type="ECO:0000256" key="5">
    <source>
        <dbReference type="PROSITE-ProRule" id="PRU00047"/>
    </source>
</evidence>
<dbReference type="EMBL" id="JAINUF010000003">
    <property type="protein sequence ID" value="KAJ8369506.1"/>
    <property type="molecule type" value="Genomic_DNA"/>
</dbReference>
<evidence type="ECO:0000313" key="8">
    <source>
        <dbReference type="EMBL" id="KAJ8369506.1"/>
    </source>
</evidence>
<dbReference type="GO" id="GO:0008270">
    <property type="term" value="F:zinc ion binding"/>
    <property type="evidence" value="ECO:0007669"/>
    <property type="project" value="UniProtKB-KW"/>
</dbReference>
<evidence type="ECO:0000256" key="1">
    <source>
        <dbReference type="ARBA" id="ARBA00004141"/>
    </source>
</evidence>
<dbReference type="AlphaFoldDB" id="A0A9Q1FXJ0"/>
<keyword evidence="4 6" id="KW-0472">Membrane</keyword>
<keyword evidence="2 6" id="KW-0812">Transmembrane</keyword>
<proteinExistence type="predicted"/>
<keyword evidence="5" id="KW-0863">Zinc-finger</keyword>
<dbReference type="Pfam" id="PF00335">
    <property type="entry name" value="Tetraspanin"/>
    <property type="match status" value="1"/>
</dbReference>
<gene>
    <name evidence="8" type="ORF">SKAU_G00095340</name>
</gene>
<accession>A0A9Q1FXJ0</accession>
<organism evidence="8 9">
    <name type="scientific">Synaphobranchus kaupii</name>
    <name type="common">Kaup's arrowtooth eel</name>
    <dbReference type="NCBI Taxonomy" id="118154"/>
    <lineage>
        <taxon>Eukaryota</taxon>
        <taxon>Metazoa</taxon>
        <taxon>Chordata</taxon>
        <taxon>Craniata</taxon>
        <taxon>Vertebrata</taxon>
        <taxon>Euteleostomi</taxon>
        <taxon>Actinopterygii</taxon>
        <taxon>Neopterygii</taxon>
        <taxon>Teleostei</taxon>
        <taxon>Anguilliformes</taxon>
        <taxon>Synaphobranchidae</taxon>
        <taxon>Synaphobranchus</taxon>
    </lineage>
</organism>
<dbReference type="GO" id="GO:0016020">
    <property type="term" value="C:membrane"/>
    <property type="evidence" value="ECO:0007669"/>
    <property type="project" value="UniProtKB-SubCell"/>
</dbReference>
<keyword evidence="3 6" id="KW-1133">Transmembrane helix</keyword>
<comment type="caution">
    <text evidence="8">The sequence shown here is derived from an EMBL/GenBank/DDBJ whole genome shotgun (WGS) entry which is preliminary data.</text>
</comment>
<dbReference type="OrthoDB" id="432835at2759"/>
<dbReference type="PROSITE" id="PS50158">
    <property type="entry name" value="ZF_CCHC"/>
    <property type="match status" value="1"/>
</dbReference>
<evidence type="ECO:0000256" key="2">
    <source>
        <dbReference type="ARBA" id="ARBA00022692"/>
    </source>
</evidence>
<evidence type="ECO:0000256" key="4">
    <source>
        <dbReference type="ARBA" id="ARBA00023136"/>
    </source>
</evidence>
<evidence type="ECO:0000256" key="3">
    <source>
        <dbReference type="ARBA" id="ARBA00022989"/>
    </source>
</evidence>
<name>A0A9Q1FXJ0_SYNKA</name>
<keyword evidence="9" id="KW-1185">Reference proteome</keyword>
<sequence length="210" mass="22765">MDPADSEQLRHAITCQGAMIGQHEQLLQDIMETLKSLFVEVGQMGSQVLLMSTSLPPPVPTAPPSPPASVQTATDCNCKRVRLSPEERLRRIQAGACLNCGQAGHVLHTCPICPKRGGSSPTAAQSRFQIDSTLVWNQQSLSLNTLVDSGASEKFLDATLGCYEKFKDWFEDNFLSAGVGMIGLCIIEVLGMCFSMTLFCHISRSGLGYK</sequence>
<keyword evidence="5" id="KW-0862">Zinc</keyword>
<dbReference type="GO" id="GO:0003676">
    <property type="term" value="F:nucleic acid binding"/>
    <property type="evidence" value="ECO:0007669"/>
    <property type="project" value="InterPro"/>
</dbReference>
<protein>
    <recommendedName>
        <fullName evidence="7">CCHC-type domain-containing protein</fullName>
    </recommendedName>
</protein>
<evidence type="ECO:0000259" key="7">
    <source>
        <dbReference type="PROSITE" id="PS50158"/>
    </source>
</evidence>
<comment type="subcellular location">
    <subcellularLocation>
        <location evidence="1">Membrane</location>
        <topology evidence="1">Multi-pass membrane protein</topology>
    </subcellularLocation>
</comment>